<feature type="chain" id="PRO_5041340762" evidence="2">
    <location>
        <begin position="28"/>
        <end position="114"/>
    </location>
</feature>
<dbReference type="InterPro" id="IPR036312">
    <property type="entry name" value="Bifun_inhib/LTP/seed_sf"/>
</dbReference>
<name>A0AA39DSM8_VITRO</name>
<gene>
    <name evidence="3" type="ORF">PVL29_009918</name>
</gene>
<accession>A0AA39DSM8</accession>
<feature type="signal peptide" evidence="2">
    <location>
        <begin position="1"/>
        <end position="27"/>
    </location>
</feature>
<comment type="similarity">
    <text evidence="1">Belongs to the plant LTP family.</text>
</comment>
<dbReference type="Gene3D" id="1.10.110.10">
    <property type="entry name" value="Plant lipid-transfer and hydrophobic proteins"/>
    <property type="match status" value="1"/>
</dbReference>
<keyword evidence="4" id="KW-1185">Reference proteome</keyword>
<protein>
    <submittedName>
        <fullName evidence="3">Uncharacterized protein</fullName>
    </submittedName>
</protein>
<dbReference type="Proteomes" id="UP001168098">
    <property type="component" value="Unassembled WGS sequence"/>
</dbReference>
<dbReference type="AlphaFoldDB" id="A0AA39DSM8"/>
<comment type="caution">
    <text evidence="3">The sequence shown here is derived from an EMBL/GenBank/DDBJ whole genome shotgun (WGS) entry which is preliminary data.</text>
</comment>
<dbReference type="PANTHER" id="PTHR33076">
    <property type="entry name" value="NON-SPECIFIC LIPID-TRANSFER PROTEIN 2-RELATED"/>
    <property type="match status" value="1"/>
</dbReference>
<evidence type="ECO:0000256" key="2">
    <source>
        <dbReference type="SAM" id="SignalP"/>
    </source>
</evidence>
<evidence type="ECO:0000256" key="1">
    <source>
        <dbReference type="ARBA" id="ARBA00009748"/>
    </source>
</evidence>
<dbReference type="SUPFAM" id="SSF47699">
    <property type="entry name" value="Bifunctional inhibitor/lipid-transfer protein/seed storage 2S albumin"/>
    <property type="match status" value="1"/>
</dbReference>
<dbReference type="GO" id="GO:0008289">
    <property type="term" value="F:lipid binding"/>
    <property type="evidence" value="ECO:0007669"/>
    <property type="project" value="InterPro"/>
</dbReference>
<dbReference type="EMBL" id="JARBHA010000008">
    <property type="protein sequence ID" value="KAJ9694165.1"/>
    <property type="molecule type" value="Genomic_DNA"/>
</dbReference>
<reference evidence="3 4" key="1">
    <citation type="journal article" date="2023" name="BMC Biotechnol.">
        <title>Vitis rotundifolia cv Carlos genome sequencing.</title>
        <authorList>
            <person name="Huff M."/>
            <person name="Hulse-Kemp A."/>
            <person name="Scheffler B."/>
            <person name="Youngblood R."/>
            <person name="Simpson S."/>
            <person name="Babiker E."/>
            <person name="Staton M."/>
        </authorList>
    </citation>
    <scope>NUCLEOTIDE SEQUENCE [LARGE SCALE GENOMIC DNA]</scope>
    <source>
        <tissue evidence="3">Leaf</tissue>
    </source>
</reference>
<dbReference type="InterPro" id="IPR000528">
    <property type="entry name" value="Plant_nsLTP"/>
</dbReference>
<evidence type="ECO:0000313" key="4">
    <source>
        <dbReference type="Proteomes" id="UP001168098"/>
    </source>
</evidence>
<dbReference type="PRINTS" id="PR00382">
    <property type="entry name" value="LIPIDTRNSFER"/>
</dbReference>
<proteinExistence type="inferred from homology"/>
<sequence length="114" mass="11952">MASSISVKVTCLVVMSMLVASPMAIEGLSGDQVATDLVPCIPYLIWGWASLGGSGRVTQKTHKIAIPTLDNHRIACRCLINDVAFIPGVDINVADDLPCKCGVTIPYTISPPGA</sequence>
<dbReference type="GO" id="GO:0006869">
    <property type="term" value="P:lipid transport"/>
    <property type="evidence" value="ECO:0007669"/>
    <property type="project" value="InterPro"/>
</dbReference>
<keyword evidence="2" id="KW-0732">Signal</keyword>
<evidence type="ECO:0000313" key="3">
    <source>
        <dbReference type="EMBL" id="KAJ9694165.1"/>
    </source>
</evidence>
<organism evidence="3 4">
    <name type="scientific">Vitis rotundifolia</name>
    <name type="common">Muscadine grape</name>
    <dbReference type="NCBI Taxonomy" id="103349"/>
    <lineage>
        <taxon>Eukaryota</taxon>
        <taxon>Viridiplantae</taxon>
        <taxon>Streptophyta</taxon>
        <taxon>Embryophyta</taxon>
        <taxon>Tracheophyta</taxon>
        <taxon>Spermatophyta</taxon>
        <taxon>Magnoliopsida</taxon>
        <taxon>eudicotyledons</taxon>
        <taxon>Gunneridae</taxon>
        <taxon>Pentapetalae</taxon>
        <taxon>rosids</taxon>
        <taxon>Vitales</taxon>
        <taxon>Vitaceae</taxon>
        <taxon>Viteae</taxon>
        <taxon>Vitis</taxon>
    </lineage>
</organism>